<dbReference type="SUPFAM" id="SSF52540">
    <property type="entry name" value="P-loop containing nucleoside triphosphate hydrolases"/>
    <property type="match status" value="2"/>
</dbReference>
<evidence type="ECO:0000256" key="8">
    <source>
        <dbReference type="ARBA" id="ARBA00038852"/>
    </source>
</evidence>
<dbReference type="Gene3D" id="3.40.50.300">
    <property type="entry name" value="P-loop containing nucleotide triphosphate hydrolases"/>
    <property type="match status" value="2"/>
</dbReference>
<dbReference type="STRING" id="1137284.GCA_001418205_01023"/>
<evidence type="ECO:0000256" key="4">
    <source>
        <dbReference type="ARBA" id="ARBA00022475"/>
    </source>
</evidence>
<feature type="domain" description="ABC transporter" evidence="10">
    <location>
        <begin position="5"/>
        <end position="255"/>
    </location>
</feature>
<dbReference type="GO" id="GO:0016887">
    <property type="term" value="F:ATP hydrolysis activity"/>
    <property type="evidence" value="ECO:0007669"/>
    <property type="project" value="InterPro"/>
</dbReference>
<proteinExistence type="inferred from homology"/>
<dbReference type="PROSITE" id="PS50893">
    <property type="entry name" value="ABC_TRANSPORTER_2"/>
    <property type="match status" value="2"/>
</dbReference>
<evidence type="ECO:0000256" key="9">
    <source>
        <dbReference type="ARBA" id="ARBA00047356"/>
    </source>
</evidence>
<keyword evidence="12" id="KW-1185">Reference proteome</keyword>
<dbReference type="PANTHER" id="PTHR43297:SF2">
    <property type="entry name" value="DIPEPTIDE TRANSPORT ATP-BINDING PROTEIN DPPD"/>
    <property type="match status" value="1"/>
</dbReference>
<dbReference type="InterPro" id="IPR003439">
    <property type="entry name" value="ABC_transporter-like_ATP-bd"/>
</dbReference>
<keyword evidence="6" id="KW-0067">ATP-binding</keyword>
<dbReference type="PROSITE" id="PS00211">
    <property type="entry name" value="ABC_TRANSPORTER_1"/>
    <property type="match status" value="2"/>
</dbReference>
<comment type="subcellular location">
    <subcellularLocation>
        <location evidence="1">Cell inner membrane</location>
        <topology evidence="1">Peripheral membrane protein</topology>
    </subcellularLocation>
</comment>
<dbReference type="FunFam" id="3.40.50.300:FF:000016">
    <property type="entry name" value="Oligopeptide ABC transporter ATP-binding component"/>
    <property type="match status" value="2"/>
</dbReference>
<evidence type="ECO:0000256" key="2">
    <source>
        <dbReference type="ARBA" id="ARBA00005417"/>
    </source>
</evidence>
<organism evidence="11 12">
    <name type="scientific">Marinomonas fungiae</name>
    <dbReference type="NCBI Taxonomy" id="1137284"/>
    <lineage>
        <taxon>Bacteria</taxon>
        <taxon>Pseudomonadati</taxon>
        <taxon>Pseudomonadota</taxon>
        <taxon>Gammaproteobacteria</taxon>
        <taxon>Oceanospirillales</taxon>
        <taxon>Oceanospirillaceae</taxon>
        <taxon>Marinomonas</taxon>
    </lineage>
</organism>
<keyword evidence="5" id="KW-0547">Nucleotide-binding</keyword>
<dbReference type="InterPro" id="IPR017871">
    <property type="entry name" value="ABC_transporter-like_CS"/>
</dbReference>
<evidence type="ECO:0000313" key="12">
    <source>
        <dbReference type="Proteomes" id="UP000182769"/>
    </source>
</evidence>
<dbReference type="Proteomes" id="UP000182769">
    <property type="component" value="Unassembled WGS sequence"/>
</dbReference>
<evidence type="ECO:0000256" key="7">
    <source>
        <dbReference type="ARBA" id="ARBA00023136"/>
    </source>
</evidence>
<dbReference type="InterPro" id="IPR003593">
    <property type="entry name" value="AAA+_ATPase"/>
</dbReference>
<protein>
    <recommendedName>
        <fullName evidence="8">ABC-type dipeptide transporter</fullName>
        <ecNumber evidence="8">7.4.2.9</ecNumber>
    </recommendedName>
</protein>
<dbReference type="GO" id="GO:0055085">
    <property type="term" value="P:transmembrane transport"/>
    <property type="evidence" value="ECO:0007669"/>
    <property type="project" value="UniProtKB-ARBA"/>
</dbReference>
<comment type="similarity">
    <text evidence="2">Belongs to the ABC transporter superfamily.</text>
</comment>
<dbReference type="GO" id="GO:0005524">
    <property type="term" value="F:ATP binding"/>
    <property type="evidence" value="ECO:0007669"/>
    <property type="project" value="UniProtKB-KW"/>
</dbReference>
<dbReference type="Pfam" id="PF08352">
    <property type="entry name" value="oligo_HPY"/>
    <property type="match status" value="2"/>
</dbReference>
<dbReference type="RefSeq" id="WP_055462151.1">
    <property type="nucleotide sequence ID" value="NZ_CYHG01000003.1"/>
</dbReference>
<dbReference type="OrthoDB" id="9784450at2"/>
<dbReference type="GO" id="GO:0015833">
    <property type="term" value="P:peptide transport"/>
    <property type="evidence" value="ECO:0007669"/>
    <property type="project" value="InterPro"/>
</dbReference>
<reference evidence="12" key="1">
    <citation type="submission" date="2015-08" db="EMBL/GenBank/DDBJ databases">
        <authorList>
            <person name="Varghese N."/>
        </authorList>
    </citation>
    <scope>NUCLEOTIDE SEQUENCE [LARGE SCALE GENOMIC DNA]</scope>
    <source>
        <strain evidence="12">JCM 18476</strain>
    </source>
</reference>
<name>A0A0K6IJC6_9GAMM</name>
<dbReference type="EMBL" id="CYHG01000003">
    <property type="protein sequence ID" value="CUB03176.1"/>
    <property type="molecule type" value="Genomic_DNA"/>
</dbReference>
<dbReference type="InterPro" id="IPR027417">
    <property type="entry name" value="P-loop_NTPase"/>
</dbReference>
<dbReference type="SMART" id="SM00382">
    <property type="entry name" value="AAA"/>
    <property type="match status" value="2"/>
</dbReference>
<evidence type="ECO:0000259" key="10">
    <source>
        <dbReference type="PROSITE" id="PS50893"/>
    </source>
</evidence>
<evidence type="ECO:0000256" key="1">
    <source>
        <dbReference type="ARBA" id="ARBA00004417"/>
    </source>
</evidence>
<keyword evidence="4" id="KW-1003">Cell membrane</keyword>
<sequence length="549" mass="60012">MKPLLKVENLSIRLPKGADREFAITNVNYELMPGEILCVVGESGSGKSMTANAIMGLLPKAIQVETGAITFDGYNLASLEEHRARKIRGNRISMIFQEPMTALNPLMRVADQIGEVFLIHTELSKKQRHERTLSLLKDVGLPDPEKMMSAYPHQLSGGQRQRVMIAMALALEPSILIADEPTTALDVTTQAQILKLIKELQEKHNTAVMFITHDFGVVAEIADRVVVMEKGQMVELGEREAVLNNPQHSYTKKLISAVPPLVAPERPLLAESAPVLTVNQLCKTYSTGGGWFSKPRIVKAADDVSFELHRGETLGLVGESGSGKSTVSRCVVRLLESDSGEILLGDDPIQALDAKALAPFRKRIQMVFQDPFASLNPRKTIGQIIADGPIAQGMPVAQAMQKAAELLALVELPATALDRYPHEFSGGQRQRVGIARALAHDPEILVADEAISALDVSVQAQILDLIEQLKQRLNLAVLFVVHDLRVAAQVCDRVIVMQKGRIVEAGVTKQVFEQPRHDYTKSLIASIPGADWRSGKTTGHAKTLEKAYA</sequence>
<feature type="domain" description="ABC transporter" evidence="10">
    <location>
        <begin position="276"/>
        <end position="524"/>
    </location>
</feature>
<dbReference type="Pfam" id="PF00005">
    <property type="entry name" value="ABC_tran"/>
    <property type="match status" value="2"/>
</dbReference>
<dbReference type="InterPro" id="IPR013563">
    <property type="entry name" value="Oligopep_ABC_C"/>
</dbReference>
<dbReference type="NCBIfam" id="NF008453">
    <property type="entry name" value="PRK11308.1"/>
    <property type="match status" value="2"/>
</dbReference>
<keyword evidence="3" id="KW-0813">Transport</keyword>
<dbReference type="PANTHER" id="PTHR43297">
    <property type="entry name" value="OLIGOPEPTIDE TRANSPORT ATP-BINDING PROTEIN APPD"/>
    <property type="match status" value="1"/>
</dbReference>
<dbReference type="NCBIfam" id="NF007739">
    <property type="entry name" value="PRK10419.1"/>
    <property type="match status" value="2"/>
</dbReference>
<evidence type="ECO:0000256" key="6">
    <source>
        <dbReference type="ARBA" id="ARBA00022840"/>
    </source>
</evidence>
<dbReference type="EC" id="7.4.2.9" evidence="8"/>
<dbReference type="CDD" id="cd03257">
    <property type="entry name" value="ABC_NikE_OppD_transporters"/>
    <property type="match status" value="2"/>
</dbReference>
<dbReference type="GO" id="GO:0005886">
    <property type="term" value="C:plasma membrane"/>
    <property type="evidence" value="ECO:0007669"/>
    <property type="project" value="UniProtKB-SubCell"/>
</dbReference>
<keyword evidence="7" id="KW-0472">Membrane</keyword>
<evidence type="ECO:0000313" key="11">
    <source>
        <dbReference type="EMBL" id="CUB03176.1"/>
    </source>
</evidence>
<comment type="catalytic activity">
    <reaction evidence="9">
        <text>a dipeptide(out) + ATP + H2O = a dipeptide(in) + ADP + phosphate + H(+)</text>
        <dbReference type="Rhea" id="RHEA:23120"/>
        <dbReference type="ChEBI" id="CHEBI:15377"/>
        <dbReference type="ChEBI" id="CHEBI:15378"/>
        <dbReference type="ChEBI" id="CHEBI:30616"/>
        <dbReference type="ChEBI" id="CHEBI:43474"/>
        <dbReference type="ChEBI" id="CHEBI:90799"/>
        <dbReference type="ChEBI" id="CHEBI:456216"/>
        <dbReference type="EC" id="7.4.2.9"/>
    </reaction>
</comment>
<gene>
    <name evidence="11" type="ORF">Ga0061065_10324</name>
</gene>
<accession>A0A0K6IJC6</accession>
<dbReference type="InterPro" id="IPR050388">
    <property type="entry name" value="ABC_Ni/Peptide_Import"/>
</dbReference>
<evidence type="ECO:0000256" key="3">
    <source>
        <dbReference type="ARBA" id="ARBA00022448"/>
    </source>
</evidence>
<evidence type="ECO:0000256" key="5">
    <source>
        <dbReference type="ARBA" id="ARBA00022741"/>
    </source>
</evidence>
<dbReference type="AlphaFoldDB" id="A0A0K6IJC6"/>